<dbReference type="SUPFAM" id="SSF56784">
    <property type="entry name" value="HAD-like"/>
    <property type="match status" value="1"/>
</dbReference>
<dbReference type="GO" id="GO:0005829">
    <property type="term" value="C:cytosol"/>
    <property type="evidence" value="ECO:0007669"/>
    <property type="project" value="TreeGrafter"/>
</dbReference>
<dbReference type="InterPro" id="IPR036412">
    <property type="entry name" value="HAD-like_sf"/>
</dbReference>
<dbReference type="EMBL" id="DQAY01000128">
    <property type="protein sequence ID" value="HCO25398.1"/>
    <property type="molecule type" value="Genomic_DNA"/>
</dbReference>
<dbReference type="InterPro" id="IPR023214">
    <property type="entry name" value="HAD_sf"/>
</dbReference>
<evidence type="ECO:0000256" key="3">
    <source>
        <dbReference type="ARBA" id="ARBA00006171"/>
    </source>
</evidence>
<comment type="caution">
    <text evidence="5">The sequence shown here is derived from an EMBL/GenBank/DDBJ whole genome shotgun (WGS) entry which is preliminary data.</text>
</comment>
<dbReference type="InterPro" id="IPR041492">
    <property type="entry name" value="HAD_2"/>
</dbReference>
<organism evidence="5 6">
    <name type="scientific">Gimesia maris</name>
    <dbReference type="NCBI Taxonomy" id="122"/>
    <lineage>
        <taxon>Bacteria</taxon>
        <taxon>Pseudomonadati</taxon>
        <taxon>Planctomycetota</taxon>
        <taxon>Planctomycetia</taxon>
        <taxon>Planctomycetales</taxon>
        <taxon>Planctomycetaceae</taxon>
        <taxon>Gimesia</taxon>
    </lineage>
</organism>
<dbReference type="GO" id="GO:0006281">
    <property type="term" value="P:DNA repair"/>
    <property type="evidence" value="ECO:0007669"/>
    <property type="project" value="TreeGrafter"/>
</dbReference>
<dbReference type="EC" id="3.1.3.18" evidence="4"/>
<proteinExistence type="inferred from homology"/>
<accession>A0A517XAD1</accession>
<gene>
    <name evidence="5" type="ORF">DIT97_21125</name>
</gene>
<dbReference type="InterPro" id="IPR050155">
    <property type="entry name" value="HAD-like_hydrolase_sf"/>
</dbReference>
<dbReference type="Pfam" id="PF13419">
    <property type="entry name" value="HAD_2"/>
    <property type="match status" value="1"/>
</dbReference>
<comment type="similarity">
    <text evidence="3">Belongs to the HAD-like hydrolase superfamily. CbbY/CbbZ/Gph/YieH family.</text>
</comment>
<dbReference type="GO" id="GO:0008967">
    <property type="term" value="F:phosphoglycolate phosphatase activity"/>
    <property type="evidence" value="ECO:0007669"/>
    <property type="project" value="UniProtKB-EC"/>
</dbReference>
<evidence type="ECO:0000256" key="2">
    <source>
        <dbReference type="ARBA" id="ARBA00004818"/>
    </source>
</evidence>
<dbReference type="Proteomes" id="UP000263642">
    <property type="component" value="Unassembled WGS sequence"/>
</dbReference>
<dbReference type="AlphaFoldDB" id="A0A3D3RBC3"/>
<evidence type="ECO:0000256" key="1">
    <source>
        <dbReference type="ARBA" id="ARBA00000830"/>
    </source>
</evidence>
<protein>
    <recommendedName>
        <fullName evidence="4">phosphoglycolate phosphatase</fullName>
        <ecNumber evidence="4">3.1.3.18</ecNumber>
    </recommendedName>
</protein>
<comment type="catalytic activity">
    <reaction evidence="1">
        <text>2-phosphoglycolate + H2O = glycolate + phosphate</text>
        <dbReference type="Rhea" id="RHEA:14369"/>
        <dbReference type="ChEBI" id="CHEBI:15377"/>
        <dbReference type="ChEBI" id="CHEBI:29805"/>
        <dbReference type="ChEBI" id="CHEBI:43474"/>
        <dbReference type="ChEBI" id="CHEBI:58033"/>
        <dbReference type="EC" id="3.1.3.18"/>
    </reaction>
</comment>
<evidence type="ECO:0000313" key="6">
    <source>
        <dbReference type="Proteomes" id="UP000263642"/>
    </source>
</evidence>
<evidence type="ECO:0000256" key="4">
    <source>
        <dbReference type="ARBA" id="ARBA00013078"/>
    </source>
</evidence>
<reference evidence="5 6" key="1">
    <citation type="journal article" date="2018" name="Nat. Biotechnol.">
        <title>A standardized bacterial taxonomy based on genome phylogeny substantially revises the tree of life.</title>
        <authorList>
            <person name="Parks D.H."/>
            <person name="Chuvochina M."/>
            <person name="Waite D.W."/>
            <person name="Rinke C."/>
            <person name="Skarshewski A."/>
            <person name="Chaumeil P.A."/>
            <person name="Hugenholtz P."/>
        </authorList>
    </citation>
    <scope>NUCLEOTIDE SEQUENCE [LARGE SCALE GENOMIC DNA]</scope>
    <source>
        <strain evidence="5">UBA9375</strain>
    </source>
</reference>
<name>A0A3D3RBC3_9PLAN</name>
<dbReference type="PANTHER" id="PTHR43434">
    <property type="entry name" value="PHOSPHOGLYCOLATE PHOSPHATASE"/>
    <property type="match status" value="1"/>
</dbReference>
<dbReference type="PANTHER" id="PTHR43434:SF1">
    <property type="entry name" value="PHOSPHOGLYCOLATE PHOSPHATASE"/>
    <property type="match status" value="1"/>
</dbReference>
<dbReference type="InterPro" id="IPR023198">
    <property type="entry name" value="PGP-like_dom2"/>
</dbReference>
<dbReference type="CDD" id="cd01427">
    <property type="entry name" value="HAD_like"/>
    <property type="match status" value="1"/>
</dbReference>
<dbReference type="RefSeq" id="WP_154898472.1">
    <property type="nucleotide sequence ID" value="NZ_CAXBMG010000007.1"/>
</dbReference>
<accession>A0A3D3RBC3</accession>
<sequence>MSDNPLDTSFEKKSEFLIGIDSDGCAFDSMEIKHKECFIPNFINYFGLQPISKYAREAAEFTNLYSKWRGANRFISYTLALDLLEERPEVISRNVKIPKLQGVRDWIERETKLGNPTLAAEVEKTNDPDLALALKWSLAVNEMIADMVHDVPPYPNVRESLIKLDPVADMIVCSATPNEALNKEWEEHDIAQYVDAICGQEAGSKKETLGQAKACGYDSDKVLMIGDAPGDMKAAEAVGALFYPINPGAEEASWERFIGEACDKFLNGEFAGEYQQKIISEFDSYLPELPPWKR</sequence>
<dbReference type="Gene3D" id="3.40.50.1000">
    <property type="entry name" value="HAD superfamily/HAD-like"/>
    <property type="match status" value="1"/>
</dbReference>
<dbReference type="Gene3D" id="1.10.150.240">
    <property type="entry name" value="Putative phosphatase, domain 2"/>
    <property type="match status" value="1"/>
</dbReference>
<evidence type="ECO:0000313" key="5">
    <source>
        <dbReference type="EMBL" id="HCO25398.1"/>
    </source>
</evidence>
<comment type="pathway">
    <text evidence="2">Organic acid metabolism; glycolate biosynthesis; glycolate from 2-phosphoglycolate: step 1/1.</text>
</comment>